<name>A0ABY1NAN7_9FLAO</name>
<evidence type="ECO:0008006" key="3">
    <source>
        <dbReference type="Google" id="ProtNLM"/>
    </source>
</evidence>
<accession>A0ABY1NAN7</accession>
<keyword evidence="2" id="KW-1185">Reference proteome</keyword>
<organism evidence="1 2">
    <name type="scientific">Chryseobacterium profundimaris</name>
    <dbReference type="NCBI Taxonomy" id="1387275"/>
    <lineage>
        <taxon>Bacteria</taxon>
        <taxon>Pseudomonadati</taxon>
        <taxon>Bacteroidota</taxon>
        <taxon>Flavobacteriia</taxon>
        <taxon>Flavobacteriales</taxon>
        <taxon>Weeksellaceae</taxon>
        <taxon>Chryseobacterium group</taxon>
        <taxon>Chryseobacterium</taxon>
    </lineage>
</organism>
<sequence>MEIPGSGKKARKRENLFSKNDGLVSASFLKYNTYQY</sequence>
<proteinExistence type="predicted"/>
<protein>
    <recommendedName>
        <fullName evidence="3">Transposase</fullName>
    </recommendedName>
</protein>
<comment type="caution">
    <text evidence="1">The sequence shown here is derived from an EMBL/GenBank/DDBJ whole genome shotgun (WGS) entry which is preliminary data.</text>
</comment>
<dbReference type="EMBL" id="FXTZ01000001">
    <property type="protein sequence ID" value="SMP04951.1"/>
    <property type="molecule type" value="Genomic_DNA"/>
</dbReference>
<evidence type="ECO:0000313" key="2">
    <source>
        <dbReference type="Proteomes" id="UP001157960"/>
    </source>
</evidence>
<evidence type="ECO:0000313" key="1">
    <source>
        <dbReference type="EMBL" id="SMP04951.1"/>
    </source>
</evidence>
<gene>
    <name evidence="1" type="ORF">SAMN06264346_101366</name>
</gene>
<dbReference type="Proteomes" id="UP001157960">
    <property type="component" value="Unassembled WGS sequence"/>
</dbReference>
<reference evidence="1 2" key="1">
    <citation type="submission" date="2017-05" db="EMBL/GenBank/DDBJ databases">
        <authorList>
            <person name="Varghese N."/>
            <person name="Submissions S."/>
        </authorList>
    </citation>
    <scope>NUCLEOTIDE SEQUENCE [LARGE SCALE GENOMIC DNA]</scope>
    <source>
        <strain evidence="1 2">DSM 28214</strain>
    </source>
</reference>